<dbReference type="RefSeq" id="WP_259543820.1">
    <property type="nucleotide sequence ID" value="NZ_JANLCJ010000693.1"/>
</dbReference>
<comment type="caution">
    <text evidence="2">The sequence shown here is derived from an EMBL/GenBank/DDBJ whole genome shotgun (WGS) entry which is preliminary data.</text>
</comment>
<protein>
    <submittedName>
        <fullName evidence="2">Uncharacterized protein</fullName>
    </submittedName>
</protein>
<sequence>QQAQITAAKIQETDTAMLRKYGQRWATEGSDVYVWAVQKGIPFESLKGALCPALADLLMSQRDAEIAFNSKKQQNINVVKNKIQATRSPTPRKTTNRSAQTNANQVKRSKLTSKMGNGGLTQDELGSMFDHLVD</sequence>
<evidence type="ECO:0000313" key="2">
    <source>
        <dbReference type="EMBL" id="MCS5737424.1"/>
    </source>
</evidence>
<accession>A0ABT2HC04</accession>
<dbReference type="Proteomes" id="UP001165586">
    <property type="component" value="Unassembled WGS sequence"/>
</dbReference>
<evidence type="ECO:0000313" key="3">
    <source>
        <dbReference type="Proteomes" id="UP001165586"/>
    </source>
</evidence>
<feature type="non-terminal residue" evidence="2">
    <location>
        <position position="1"/>
    </location>
</feature>
<feature type="region of interest" description="Disordered" evidence="1">
    <location>
        <begin position="82"/>
        <end position="122"/>
    </location>
</feature>
<organism evidence="2 3">
    <name type="scientific">Herbiconiux daphne</name>
    <dbReference type="NCBI Taxonomy" id="2970914"/>
    <lineage>
        <taxon>Bacteria</taxon>
        <taxon>Bacillati</taxon>
        <taxon>Actinomycetota</taxon>
        <taxon>Actinomycetes</taxon>
        <taxon>Micrococcales</taxon>
        <taxon>Microbacteriaceae</taxon>
        <taxon>Herbiconiux</taxon>
    </lineage>
</organism>
<proteinExistence type="predicted"/>
<name>A0ABT2HC04_9MICO</name>
<reference evidence="2" key="1">
    <citation type="submission" date="2022-08" db="EMBL/GenBank/DDBJ databases">
        <authorList>
            <person name="Deng Y."/>
            <person name="Han X.-F."/>
            <person name="Zhang Y.-Q."/>
        </authorList>
    </citation>
    <scope>NUCLEOTIDE SEQUENCE</scope>
    <source>
        <strain evidence="2">CPCC 203386</strain>
    </source>
</reference>
<evidence type="ECO:0000256" key="1">
    <source>
        <dbReference type="SAM" id="MobiDB-lite"/>
    </source>
</evidence>
<gene>
    <name evidence="2" type="ORF">N1032_27215</name>
</gene>
<feature type="compositionally biased region" description="Polar residues" evidence="1">
    <location>
        <begin position="85"/>
        <end position="106"/>
    </location>
</feature>
<keyword evidence="3" id="KW-1185">Reference proteome</keyword>
<dbReference type="EMBL" id="JANLCJ010000693">
    <property type="protein sequence ID" value="MCS5737424.1"/>
    <property type="molecule type" value="Genomic_DNA"/>
</dbReference>